<feature type="transmembrane region" description="Helical" evidence="8">
    <location>
        <begin position="7"/>
        <end position="26"/>
    </location>
</feature>
<feature type="transmembrane region" description="Helical" evidence="8">
    <location>
        <begin position="50"/>
        <end position="72"/>
    </location>
</feature>
<feature type="transmembrane region" description="Helical" evidence="8">
    <location>
        <begin position="301"/>
        <end position="321"/>
    </location>
</feature>
<keyword evidence="5 8" id="KW-0812">Transmembrane</keyword>
<dbReference type="AlphaFoldDB" id="A0A5E4QPP0"/>
<feature type="transmembrane region" description="Helical" evidence="8">
    <location>
        <begin position="137"/>
        <end position="155"/>
    </location>
</feature>
<dbReference type="FunFam" id="1.20.1250.20:FF:000218">
    <property type="entry name" value="facilitated trehalose transporter Tret1"/>
    <property type="match status" value="1"/>
</dbReference>
<protein>
    <recommendedName>
        <fullName evidence="9">Major facilitator superfamily (MFS) profile domain-containing protein</fullName>
    </recommendedName>
</protein>
<dbReference type="Proteomes" id="UP000324832">
    <property type="component" value="Unassembled WGS sequence"/>
</dbReference>
<name>A0A5E4QPP0_9NEOP</name>
<keyword evidence="4" id="KW-0762">Sugar transport</keyword>
<evidence type="ECO:0000313" key="11">
    <source>
        <dbReference type="Proteomes" id="UP000324832"/>
    </source>
</evidence>
<proteinExistence type="predicted"/>
<dbReference type="PROSITE" id="PS50850">
    <property type="entry name" value="MFS"/>
    <property type="match status" value="1"/>
</dbReference>
<dbReference type="Gene3D" id="1.20.1250.20">
    <property type="entry name" value="MFS general substrate transporter like domains"/>
    <property type="match status" value="1"/>
</dbReference>
<evidence type="ECO:0000256" key="5">
    <source>
        <dbReference type="ARBA" id="ARBA00022692"/>
    </source>
</evidence>
<reference evidence="10 11" key="1">
    <citation type="submission" date="2017-07" db="EMBL/GenBank/DDBJ databases">
        <authorList>
            <person name="Talla V."/>
            <person name="Backstrom N."/>
        </authorList>
    </citation>
    <scope>NUCLEOTIDE SEQUENCE [LARGE SCALE GENOMIC DNA]</scope>
</reference>
<dbReference type="PROSITE" id="PS00216">
    <property type="entry name" value="SUGAR_TRANSPORT_1"/>
    <property type="match status" value="2"/>
</dbReference>
<dbReference type="InterPro" id="IPR005828">
    <property type="entry name" value="MFS_sugar_transport-like"/>
</dbReference>
<evidence type="ECO:0000256" key="4">
    <source>
        <dbReference type="ARBA" id="ARBA00022597"/>
    </source>
</evidence>
<feature type="transmembrane region" description="Helical" evidence="8">
    <location>
        <begin position="428"/>
        <end position="447"/>
    </location>
</feature>
<keyword evidence="2" id="KW-0813">Transport</keyword>
<feature type="transmembrane region" description="Helical" evidence="8">
    <location>
        <begin position="396"/>
        <end position="416"/>
    </location>
</feature>
<dbReference type="EMBL" id="FZQP02004444">
    <property type="protein sequence ID" value="VVC99974.1"/>
    <property type="molecule type" value="Genomic_DNA"/>
</dbReference>
<evidence type="ECO:0000259" key="9">
    <source>
        <dbReference type="PROSITE" id="PS50850"/>
    </source>
</evidence>
<dbReference type="GO" id="GO:0022857">
    <property type="term" value="F:transmembrane transporter activity"/>
    <property type="evidence" value="ECO:0007669"/>
    <property type="project" value="InterPro"/>
</dbReference>
<dbReference type="InterPro" id="IPR036259">
    <property type="entry name" value="MFS_trans_sf"/>
</dbReference>
<evidence type="ECO:0000256" key="8">
    <source>
        <dbReference type="SAM" id="Phobius"/>
    </source>
</evidence>
<dbReference type="PANTHER" id="PTHR48021:SF1">
    <property type="entry name" value="GH07001P-RELATED"/>
    <property type="match status" value="1"/>
</dbReference>
<dbReference type="Pfam" id="PF00083">
    <property type="entry name" value="Sugar_tr"/>
    <property type="match status" value="1"/>
</dbReference>
<dbReference type="InterPro" id="IPR005829">
    <property type="entry name" value="Sugar_transporter_CS"/>
</dbReference>
<feature type="transmembrane region" description="Helical" evidence="8">
    <location>
        <begin position="267"/>
        <end position="289"/>
    </location>
</feature>
<dbReference type="InterPro" id="IPR050549">
    <property type="entry name" value="MFS_Trehalose_Transporter"/>
</dbReference>
<dbReference type="GO" id="GO:0005886">
    <property type="term" value="C:plasma membrane"/>
    <property type="evidence" value="ECO:0007669"/>
    <property type="project" value="UniProtKB-SubCell"/>
</dbReference>
<feature type="transmembrane region" description="Helical" evidence="8">
    <location>
        <begin position="101"/>
        <end position="125"/>
    </location>
</feature>
<keyword evidence="3" id="KW-1003">Cell membrane</keyword>
<evidence type="ECO:0000256" key="2">
    <source>
        <dbReference type="ARBA" id="ARBA00022448"/>
    </source>
</evidence>
<keyword evidence="11" id="KW-1185">Reference proteome</keyword>
<evidence type="ECO:0000313" key="10">
    <source>
        <dbReference type="EMBL" id="VVC99974.1"/>
    </source>
</evidence>
<keyword evidence="7 8" id="KW-0472">Membrane</keyword>
<feature type="transmembrane region" description="Helical" evidence="8">
    <location>
        <begin position="333"/>
        <end position="354"/>
    </location>
</feature>
<accession>A0A5E4QPP0</accession>
<gene>
    <name evidence="10" type="ORF">LSINAPIS_LOCUS10723</name>
</gene>
<evidence type="ECO:0000256" key="6">
    <source>
        <dbReference type="ARBA" id="ARBA00022989"/>
    </source>
</evidence>
<dbReference type="InterPro" id="IPR020846">
    <property type="entry name" value="MFS_dom"/>
</dbReference>
<dbReference type="SUPFAM" id="SSF103473">
    <property type="entry name" value="MFS general substrate transporter"/>
    <property type="match status" value="1"/>
</dbReference>
<evidence type="ECO:0000256" key="3">
    <source>
        <dbReference type="ARBA" id="ARBA00022475"/>
    </source>
</evidence>
<evidence type="ECO:0000256" key="1">
    <source>
        <dbReference type="ARBA" id="ARBA00004651"/>
    </source>
</evidence>
<feature type="domain" description="Major facilitator superfamily (MFS) profile" evidence="9">
    <location>
        <begin position="1"/>
        <end position="451"/>
    </location>
</feature>
<organism evidence="10 11">
    <name type="scientific">Leptidea sinapis</name>
    <dbReference type="NCBI Taxonomy" id="189913"/>
    <lineage>
        <taxon>Eukaryota</taxon>
        <taxon>Metazoa</taxon>
        <taxon>Ecdysozoa</taxon>
        <taxon>Arthropoda</taxon>
        <taxon>Hexapoda</taxon>
        <taxon>Insecta</taxon>
        <taxon>Pterygota</taxon>
        <taxon>Neoptera</taxon>
        <taxon>Endopterygota</taxon>
        <taxon>Lepidoptera</taxon>
        <taxon>Glossata</taxon>
        <taxon>Ditrysia</taxon>
        <taxon>Papilionoidea</taxon>
        <taxon>Pieridae</taxon>
        <taxon>Dismorphiinae</taxon>
        <taxon>Leptidea</taxon>
    </lineage>
</organism>
<evidence type="ECO:0000256" key="7">
    <source>
        <dbReference type="ARBA" id="ARBA00023136"/>
    </source>
</evidence>
<dbReference type="PANTHER" id="PTHR48021">
    <property type="match status" value="1"/>
</dbReference>
<feature type="transmembrane region" description="Helical" evidence="8">
    <location>
        <begin position="360"/>
        <end position="384"/>
    </location>
</feature>
<keyword evidence="6 8" id="KW-1133">Transmembrane helix</keyword>
<sequence length="471" mass="51955">MSAIRQAGFTAIVGYLGLSMGIVYSWPSSTLRLFSSTNTTLDRPMTETELALFGSLSSIAALVSVPCAGFLVDVLGRKYSCVLFSLPQVIAWAMICCCYKVELILAALFISGFGGCIFMIVPMFICEFCQETIRGMMTPVPIIFYGLGMLLSYVFGGCLEYATMNYVSLSLAVIGLFLMGLMKESPTFLMKKGLEKEAAESIAYFRGVKVSSKLVTQELNTIRRALNPDFEMTEDAISEEEKLKPSMTTEKLSFWQFIKKSRSTRRALMLCLVLYTASIFQGLVVVQVYAEPLFEEAVPNISTTLSSVLFAIIVIVSGLMASYLMEKAGRRPLLIYSSAVSGVACLVLGSQIQFHWGPHWISAIFLYTYCIAYSVGPAMVPFVLVAEVFLPEVKSIVSVISVEWAWICNFIILFIFNPLVAAVGLGPVFYLFSAVCFATVVFCIFFLPETKGLTVDVIQTLFVRRRGAPVI</sequence>
<comment type="subcellular location">
    <subcellularLocation>
        <location evidence="1">Cell membrane</location>
        <topology evidence="1">Multi-pass membrane protein</topology>
    </subcellularLocation>
</comment>